<dbReference type="PANTHER" id="PTHR33529:SF7">
    <property type="entry name" value="LIPOPOLYSACCHARIDE EXPORT SYSTEM PERMEASE PROTEIN LPTF"/>
    <property type="match status" value="1"/>
</dbReference>
<dbReference type="GO" id="GO:0055085">
    <property type="term" value="P:transmembrane transport"/>
    <property type="evidence" value="ECO:0007669"/>
    <property type="project" value="InterPro"/>
</dbReference>
<feature type="transmembrane region" description="Helical" evidence="9">
    <location>
        <begin position="107"/>
        <end position="130"/>
    </location>
</feature>
<gene>
    <name evidence="10" type="ORF">MNBD_GAMMA10-1661</name>
</gene>
<evidence type="ECO:0000256" key="7">
    <source>
        <dbReference type="ARBA" id="ARBA00022989"/>
    </source>
</evidence>
<feature type="transmembrane region" description="Helical" evidence="9">
    <location>
        <begin position="21"/>
        <end position="45"/>
    </location>
</feature>
<keyword evidence="6 9" id="KW-0812">Transmembrane</keyword>
<feature type="transmembrane region" description="Helical" evidence="9">
    <location>
        <begin position="65"/>
        <end position="86"/>
    </location>
</feature>
<dbReference type="InterPro" id="IPR005495">
    <property type="entry name" value="LptG/LptF_permease"/>
</dbReference>
<name>A0A3B0Y5X6_9ZZZZ</name>
<protein>
    <recommendedName>
        <fullName evidence="2">Lipopolysaccharide export system permease protein LptF</fullName>
    </recommendedName>
</protein>
<keyword evidence="5" id="KW-0997">Cell inner membrane</keyword>
<reference evidence="10" key="1">
    <citation type="submission" date="2018-06" db="EMBL/GenBank/DDBJ databases">
        <authorList>
            <person name="Zhirakovskaya E."/>
        </authorList>
    </citation>
    <scope>NUCLEOTIDE SEQUENCE</scope>
</reference>
<dbReference type="Pfam" id="PF03739">
    <property type="entry name" value="LptF_LptG"/>
    <property type="match status" value="1"/>
</dbReference>
<evidence type="ECO:0000256" key="6">
    <source>
        <dbReference type="ARBA" id="ARBA00022692"/>
    </source>
</evidence>
<keyword evidence="3" id="KW-0813">Transport</keyword>
<evidence type="ECO:0000256" key="2">
    <source>
        <dbReference type="ARBA" id="ARBA00014213"/>
    </source>
</evidence>
<dbReference type="NCBIfam" id="TIGR04407">
    <property type="entry name" value="LptF_YjgP"/>
    <property type="match status" value="1"/>
</dbReference>
<feature type="transmembrane region" description="Helical" evidence="9">
    <location>
        <begin position="276"/>
        <end position="297"/>
    </location>
</feature>
<sequence>MLTRHFTIIDRYVSRELMLTWLAVTLVLTLILLSIALVRLLGQAASGSLPGDVVLSMLLFTGSRYLIISITLSLFLSVLLSFSRLYKDNEMAAMGACGIGLMRLYRPLLMVVLPVTALLLVLSLFLMPWVSQQAEVLKNEIKNRSELTGLSAGQFKKFSKTGATIFLQRQSDDGTKMHNVFLQQAAKNAKNPGQDQIESASTASRYRDDDGRKFILFENGQLYEGQPGRSDFRIIRYERKGIYLAQSQVERKVSRKKALPTQVLWNSERADYRAELHWRLALPIGTFLLAVLALPLSYTTPRKGRYSKLALAILIYLTYFNLLGIAQSWVEKQQIAGWLGLWWVHGLAVILILYWWLKRVGGVVQVYRNYQYARQT</sequence>
<dbReference type="EMBL" id="UOFJ01000654">
    <property type="protein sequence ID" value="VAW72250.1"/>
    <property type="molecule type" value="Genomic_DNA"/>
</dbReference>
<keyword evidence="7 9" id="KW-1133">Transmembrane helix</keyword>
<proteinExistence type="predicted"/>
<evidence type="ECO:0000256" key="9">
    <source>
        <dbReference type="SAM" id="Phobius"/>
    </source>
</evidence>
<dbReference type="InterPro" id="IPR030922">
    <property type="entry name" value="LptF"/>
</dbReference>
<evidence type="ECO:0000256" key="5">
    <source>
        <dbReference type="ARBA" id="ARBA00022519"/>
    </source>
</evidence>
<accession>A0A3B0Y5X6</accession>
<keyword evidence="8 9" id="KW-0472">Membrane</keyword>
<evidence type="ECO:0000256" key="4">
    <source>
        <dbReference type="ARBA" id="ARBA00022475"/>
    </source>
</evidence>
<feature type="transmembrane region" description="Helical" evidence="9">
    <location>
        <begin position="335"/>
        <end position="357"/>
    </location>
</feature>
<keyword evidence="4" id="KW-1003">Cell membrane</keyword>
<dbReference type="AlphaFoldDB" id="A0A3B0Y5X6"/>
<organism evidence="10">
    <name type="scientific">hydrothermal vent metagenome</name>
    <dbReference type="NCBI Taxonomy" id="652676"/>
    <lineage>
        <taxon>unclassified sequences</taxon>
        <taxon>metagenomes</taxon>
        <taxon>ecological metagenomes</taxon>
    </lineage>
</organism>
<dbReference type="PANTHER" id="PTHR33529">
    <property type="entry name" value="SLR0882 PROTEIN-RELATED"/>
    <property type="match status" value="1"/>
</dbReference>
<dbReference type="GO" id="GO:0043190">
    <property type="term" value="C:ATP-binding cassette (ABC) transporter complex"/>
    <property type="evidence" value="ECO:0007669"/>
    <property type="project" value="InterPro"/>
</dbReference>
<evidence type="ECO:0000313" key="10">
    <source>
        <dbReference type="EMBL" id="VAW72250.1"/>
    </source>
</evidence>
<comment type="subcellular location">
    <subcellularLocation>
        <location evidence="1">Cell inner membrane</location>
        <topology evidence="1">Multi-pass membrane protein</topology>
    </subcellularLocation>
</comment>
<evidence type="ECO:0000256" key="3">
    <source>
        <dbReference type="ARBA" id="ARBA00022448"/>
    </source>
</evidence>
<feature type="transmembrane region" description="Helical" evidence="9">
    <location>
        <begin position="309"/>
        <end position="329"/>
    </location>
</feature>
<dbReference type="GO" id="GO:0015920">
    <property type="term" value="P:lipopolysaccharide transport"/>
    <property type="evidence" value="ECO:0007669"/>
    <property type="project" value="TreeGrafter"/>
</dbReference>
<evidence type="ECO:0000256" key="8">
    <source>
        <dbReference type="ARBA" id="ARBA00023136"/>
    </source>
</evidence>
<evidence type="ECO:0000256" key="1">
    <source>
        <dbReference type="ARBA" id="ARBA00004429"/>
    </source>
</evidence>